<protein>
    <submittedName>
        <fullName evidence="1">Uncharacterized protein</fullName>
    </submittedName>
</protein>
<evidence type="ECO:0000313" key="1">
    <source>
        <dbReference type="EMBL" id="GAH34070.1"/>
    </source>
</evidence>
<dbReference type="EMBL" id="BARU01007907">
    <property type="protein sequence ID" value="GAH34070.1"/>
    <property type="molecule type" value="Genomic_DNA"/>
</dbReference>
<dbReference type="AlphaFoldDB" id="X1FNJ2"/>
<proteinExistence type="predicted"/>
<gene>
    <name evidence="1" type="ORF">S03H2_15537</name>
</gene>
<name>X1FNJ2_9ZZZZ</name>
<organism evidence="1">
    <name type="scientific">marine sediment metagenome</name>
    <dbReference type="NCBI Taxonomy" id="412755"/>
    <lineage>
        <taxon>unclassified sequences</taxon>
        <taxon>metagenomes</taxon>
        <taxon>ecological metagenomes</taxon>
    </lineage>
</organism>
<feature type="non-terminal residue" evidence="1">
    <location>
        <position position="64"/>
    </location>
</feature>
<accession>X1FNJ2</accession>
<sequence length="64" mass="7812">MEDYHFLINKDLNEIDEILYSFIKRKVLTYLENKMTQTEIFKSHTQKFIERSIIAIYLLRSDNP</sequence>
<comment type="caution">
    <text evidence="1">The sequence shown here is derived from an EMBL/GenBank/DDBJ whole genome shotgun (WGS) entry which is preliminary data.</text>
</comment>
<reference evidence="1" key="1">
    <citation type="journal article" date="2014" name="Front. Microbiol.">
        <title>High frequency of phylogenetically diverse reductive dehalogenase-homologous genes in deep subseafloor sedimentary metagenomes.</title>
        <authorList>
            <person name="Kawai M."/>
            <person name="Futagami T."/>
            <person name="Toyoda A."/>
            <person name="Takaki Y."/>
            <person name="Nishi S."/>
            <person name="Hori S."/>
            <person name="Arai W."/>
            <person name="Tsubouchi T."/>
            <person name="Morono Y."/>
            <person name="Uchiyama I."/>
            <person name="Ito T."/>
            <person name="Fujiyama A."/>
            <person name="Inagaki F."/>
            <person name="Takami H."/>
        </authorList>
    </citation>
    <scope>NUCLEOTIDE SEQUENCE</scope>
    <source>
        <strain evidence="1">Expedition CK06-06</strain>
    </source>
</reference>